<sequence length="1052" mass="121199">MKDLIIDNSNSNKKHEKIRSELFLEIKPFTQSIFNQLSLYPNYDLRLINQSINQLINIILKQNNLSSFNQTLTHYTLYPLQHLLQLEISNELTLQLIRPLIQQLIQSNPSISSANLEQLQLILQSTLKLAIESSNQSPSPIQTIQIIIQIDPLPSVFIPTIFTSLTDLLSSSTNQTSHSPLILDTVSFALKRIRDVPGNGLQLITILLPRTASVITRSLLSLLKDSSNVPTRILIAKLIEILNYIILESLHQDLPDLSEFNITDSGQLSPSNTEPSQDLSKKDDDNEKLSLIVVRDQIWLKKTMEKIKEIIILLVPQIQSNSSITILRPWSNLLISLIKNLTKFCNEEFVELIFYNIILIQFNRLYSYDDGIFQLNEIIKTQLIPFTKSITRLIKENIKKFYKLIIIYKLKDEKEQIQKTCKIILSCFDIVLNYPQIIKHLKREIEYEEINLLNLLKSIELKISPISNKITIKDFDEMSQSLIERSIEKLGELFVQNGNEFKVLEFLYNQSKTYFSIQYILIHLIKGINNKHTLNHQILRKRKLENYFKRDIIPKLLFELDSQKLNEQEELEGGLIKKENIDDDNDNEQKLKILDEDHKSLMISYQKGLTTLPELEKLKPTTISLPLSTLKLRQKLIFELLSSIACFLSQDSLTSILPSSLYNIIRYPSSSDLLSTLAYESGYGSIQNMIRDHSDYILDSAARSLLPQRIKPDIQAPQVIVDVVEIVGVKELIGPVGELVVEEIGEALEDFQDYHEFVEGVVKAYERMIELMACEFQGQSQIEMEMNEEIRKQDETIADEDKFSILDKLERSRRCLLSLIGNREDPIKEKSMFMDWYQARIKLENQDLFQNSSLDAINSKNTFEPDPTESKLEEKEAEVEEKEESLSIYERVTISIISQTLPLLTHPSTILRKSIINLSNIAIQSGILTKPSKIVPIFKRFWNIILNEGTILAESLMNSKFHDFFKPEIFNGKLIGIQSGMSIKERLVWNYMIKNGGVGVDGTKSESLNDSIELFERAKKGEVKGLEFLRLDLKTSLLYENKNVKQLTFLKR</sequence>
<reference evidence="2" key="1">
    <citation type="submission" date="2013-11" db="EMBL/GenBank/DDBJ databases">
        <title>Genome sequence of the fusiform rust pathogen reveals effectors for host alternation and coevolution with pine.</title>
        <authorList>
            <consortium name="DOE Joint Genome Institute"/>
            <person name="Smith K."/>
            <person name="Pendleton A."/>
            <person name="Kubisiak T."/>
            <person name="Anderson C."/>
            <person name="Salamov A."/>
            <person name="Aerts A."/>
            <person name="Riley R."/>
            <person name="Clum A."/>
            <person name="Lindquist E."/>
            <person name="Ence D."/>
            <person name="Campbell M."/>
            <person name="Kronenberg Z."/>
            <person name="Feau N."/>
            <person name="Dhillon B."/>
            <person name="Hamelin R."/>
            <person name="Burleigh J."/>
            <person name="Smith J."/>
            <person name="Yandell M."/>
            <person name="Nelson C."/>
            <person name="Grigoriev I."/>
            <person name="Davis J."/>
        </authorList>
    </citation>
    <scope>NUCLEOTIDE SEQUENCE</scope>
    <source>
        <strain evidence="2">G11</strain>
    </source>
</reference>
<organism evidence="2 3">
    <name type="scientific">Cronartium quercuum f. sp. fusiforme G11</name>
    <dbReference type="NCBI Taxonomy" id="708437"/>
    <lineage>
        <taxon>Eukaryota</taxon>
        <taxon>Fungi</taxon>
        <taxon>Dikarya</taxon>
        <taxon>Basidiomycota</taxon>
        <taxon>Pucciniomycotina</taxon>
        <taxon>Pucciniomycetes</taxon>
        <taxon>Pucciniales</taxon>
        <taxon>Coleosporiaceae</taxon>
        <taxon>Cronartium</taxon>
    </lineage>
</organism>
<dbReference type="OrthoDB" id="49511at2759"/>
<gene>
    <name evidence="2" type="ORF">CROQUDRAFT_88060</name>
</gene>
<dbReference type="PANTHER" id="PTHR18460">
    <property type="entry name" value="TEL2 INTERACTING PROTEIN 1 TTI1 FAMILY MEMBER"/>
    <property type="match status" value="1"/>
</dbReference>
<dbReference type="PANTHER" id="PTHR18460:SF3">
    <property type="entry name" value="TELO2-INTERACTING PROTEIN 1 HOMOLOG"/>
    <property type="match status" value="1"/>
</dbReference>
<dbReference type="InterPro" id="IPR052587">
    <property type="entry name" value="TELO2-interacting_protein_1"/>
</dbReference>
<accession>A0A9P6NVG5</accession>
<protein>
    <submittedName>
        <fullName evidence="2">Uncharacterized protein</fullName>
    </submittedName>
</protein>
<proteinExistence type="predicted"/>
<dbReference type="AlphaFoldDB" id="A0A9P6NVG5"/>
<comment type="caution">
    <text evidence="2">The sequence shown here is derived from an EMBL/GenBank/DDBJ whole genome shotgun (WGS) entry which is preliminary data.</text>
</comment>
<dbReference type="GO" id="GO:0005737">
    <property type="term" value="C:cytoplasm"/>
    <property type="evidence" value="ECO:0007669"/>
    <property type="project" value="TreeGrafter"/>
</dbReference>
<feature type="region of interest" description="Disordered" evidence="1">
    <location>
        <begin position="858"/>
        <end position="877"/>
    </location>
</feature>
<name>A0A9P6NVG5_9BASI</name>
<dbReference type="Pfam" id="PF21547">
    <property type="entry name" value="TTI1"/>
    <property type="match status" value="1"/>
</dbReference>
<dbReference type="EMBL" id="MU167220">
    <property type="protein sequence ID" value="KAG0150286.1"/>
    <property type="molecule type" value="Genomic_DNA"/>
</dbReference>
<evidence type="ECO:0000313" key="2">
    <source>
        <dbReference type="EMBL" id="KAG0150286.1"/>
    </source>
</evidence>
<dbReference type="InterPro" id="IPR049362">
    <property type="entry name" value="TTI1_rpt"/>
</dbReference>
<keyword evidence="3" id="KW-1185">Reference proteome</keyword>
<dbReference type="Proteomes" id="UP000886653">
    <property type="component" value="Unassembled WGS sequence"/>
</dbReference>
<evidence type="ECO:0000313" key="3">
    <source>
        <dbReference type="Proteomes" id="UP000886653"/>
    </source>
</evidence>
<evidence type="ECO:0000256" key="1">
    <source>
        <dbReference type="SAM" id="MobiDB-lite"/>
    </source>
</evidence>